<accession>A0A9J5XTR3</accession>
<organism evidence="1 2">
    <name type="scientific">Solanum commersonii</name>
    <name type="common">Commerson's wild potato</name>
    <name type="synonym">Commerson's nightshade</name>
    <dbReference type="NCBI Taxonomy" id="4109"/>
    <lineage>
        <taxon>Eukaryota</taxon>
        <taxon>Viridiplantae</taxon>
        <taxon>Streptophyta</taxon>
        <taxon>Embryophyta</taxon>
        <taxon>Tracheophyta</taxon>
        <taxon>Spermatophyta</taxon>
        <taxon>Magnoliopsida</taxon>
        <taxon>eudicotyledons</taxon>
        <taxon>Gunneridae</taxon>
        <taxon>Pentapetalae</taxon>
        <taxon>asterids</taxon>
        <taxon>lamiids</taxon>
        <taxon>Solanales</taxon>
        <taxon>Solanaceae</taxon>
        <taxon>Solanoideae</taxon>
        <taxon>Solaneae</taxon>
        <taxon>Solanum</taxon>
    </lineage>
</organism>
<dbReference type="PANTHER" id="PTHR47510">
    <property type="entry name" value="REVERSE TRANSCRIPTASE DOMAIN-CONTAINING PROTEIN"/>
    <property type="match status" value="1"/>
</dbReference>
<reference evidence="1 2" key="1">
    <citation type="submission" date="2020-09" db="EMBL/GenBank/DDBJ databases">
        <title>De no assembly of potato wild relative species, Solanum commersonii.</title>
        <authorList>
            <person name="Cho K."/>
        </authorList>
    </citation>
    <scope>NUCLEOTIDE SEQUENCE [LARGE SCALE GENOMIC DNA]</scope>
    <source>
        <strain evidence="1">LZ3.2</strain>
        <tissue evidence="1">Leaf</tissue>
    </source>
</reference>
<dbReference type="OrthoDB" id="681201at2759"/>
<comment type="caution">
    <text evidence="1">The sequence shown here is derived from an EMBL/GenBank/DDBJ whole genome shotgun (WGS) entry which is preliminary data.</text>
</comment>
<sequence length="201" mass="23742">MWDKTASCIKETNREVLGVSRGRPSRHRRDWWCNGKVQGKVETKKVAYAKLAESKDKEEKRLNRDKYKMARKEGKLAVKAAKTETFERLYAKLEDKGEGDKKLYKLAKARERKAHDLDQVKCIKDVDDRVLVRRCIKVEEVKGAIRRMHRGRPTEPREILMDFWKRTGDVGMEWLTELFSRRRRCLKHGDGYYDSVLQEQG</sequence>
<evidence type="ECO:0000313" key="1">
    <source>
        <dbReference type="EMBL" id="KAG5590326.1"/>
    </source>
</evidence>
<keyword evidence="2" id="KW-1185">Reference proteome</keyword>
<dbReference type="PANTHER" id="PTHR47510:SF3">
    <property type="entry name" value="ENDO_EXONUCLEASE_PHOSPHATASE DOMAIN-CONTAINING PROTEIN"/>
    <property type="match status" value="1"/>
</dbReference>
<proteinExistence type="predicted"/>
<dbReference type="EMBL" id="JACXVP010000008">
    <property type="protein sequence ID" value="KAG5590326.1"/>
    <property type="molecule type" value="Genomic_DNA"/>
</dbReference>
<dbReference type="Proteomes" id="UP000824120">
    <property type="component" value="Chromosome 8"/>
</dbReference>
<dbReference type="AlphaFoldDB" id="A0A9J5XTR3"/>
<name>A0A9J5XTR3_SOLCO</name>
<evidence type="ECO:0000313" key="2">
    <source>
        <dbReference type="Proteomes" id="UP000824120"/>
    </source>
</evidence>
<gene>
    <name evidence="1" type="ORF">H5410_040840</name>
</gene>
<protein>
    <submittedName>
        <fullName evidence="1">Uncharacterized protein</fullName>
    </submittedName>
</protein>